<name>A0AAN7W630_9PEZI</name>
<organism evidence="1 2">
    <name type="scientific">Elasticomyces elasticus</name>
    <dbReference type="NCBI Taxonomy" id="574655"/>
    <lineage>
        <taxon>Eukaryota</taxon>
        <taxon>Fungi</taxon>
        <taxon>Dikarya</taxon>
        <taxon>Ascomycota</taxon>
        <taxon>Pezizomycotina</taxon>
        <taxon>Dothideomycetes</taxon>
        <taxon>Dothideomycetidae</taxon>
        <taxon>Mycosphaerellales</taxon>
        <taxon>Teratosphaeriaceae</taxon>
        <taxon>Elasticomyces</taxon>
    </lineage>
</organism>
<evidence type="ECO:0000313" key="2">
    <source>
        <dbReference type="Proteomes" id="UP001310594"/>
    </source>
</evidence>
<sequence>MASLHSLPAPLPLYIAKLLSDLKALDALRQASTMFAAVFTLHAAELLEAVMLTTLHLDTVVEIRLHVLLLTKRSRWQQNDNAIDLLLETARAAPLDKTVPVEAISLTLRTFSFLHSLFHHVATAKLKELYELPHRHSERRFVGMEDFESLVGVPYQVPPPSPLHWTEEQRGLQSLFRMRNIALLGRDLPTPVPAGPGRFDSSPFSLINECRALMGEEDVHIAMHGPAAQQQVSDRWKALAAPPSAQSAEDQRWASEDLLEFWISTMGWRTFHSMICTDRPRPLTVKEWPVFSRLGLGVWSHRRLAEELELRNSPRSPGWRNTASSPKTHAAETLERFDMLYTWWALYNARRSEV</sequence>
<dbReference type="Proteomes" id="UP001310594">
    <property type="component" value="Unassembled WGS sequence"/>
</dbReference>
<evidence type="ECO:0000313" key="1">
    <source>
        <dbReference type="EMBL" id="KAK5698306.1"/>
    </source>
</evidence>
<proteinExistence type="predicted"/>
<accession>A0AAN7W630</accession>
<protein>
    <submittedName>
        <fullName evidence="1">Uncharacterized protein</fullName>
    </submittedName>
</protein>
<reference evidence="1" key="1">
    <citation type="submission" date="2023-08" db="EMBL/GenBank/DDBJ databases">
        <title>Black Yeasts Isolated from many extreme environments.</title>
        <authorList>
            <person name="Coleine C."/>
            <person name="Stajich J.E."/>
            <person name="Selbmann L."/>
        </authorList>
    </citation>
    <scope>NUCLEOTIDE SEQUENCE</scope>
    <source>
        <strain evidence="1">CCFEE 5810</strain>
    </source>
</reference>
<gene>
    <name evidence="1" type="ORF">LTR97_007267</name>
</gene>
<dbReference type="AlphaFoldDB" id="A0AAN7W630"/>
<dbReference type="EMBL" id="JAVRQU010000010">
    <property type="protein sequence ID" value="KAK5698306.1"/>
    <property type="molecule type" value="Genomic_DNA"/>
</dbReference>
<comment type="caution">
    <text evidence="1">The sequence shown here is derived from an EMBL/GenBank/DDBJ whole genome shotgun (WGS) entry which is preliminary data.</text>
</comment>